<accession>A0A1P8VP04</accession>
<name>A0A1P8VP04_PSEAI</name>
<sequence>MLCALLVDQAQAFQAGAYAVAIGQQLDVLPVGKDQHAAGQDERGQRCTERNAVFRYTERGAAGNIGSSHDFTSMSGGLWSGVQVGCRLPGHRF</sequence>
<reference evidence="1" key="1">
    <citation type="submission" date="2017-01" db="EMBL/GenBank/DDBJ databases">
        <title>Characterization of the plasmid pJB12 from Pseudomonas aeruginosa reveals Tn6352, a novel putative transposon associated with mobilization of blaVIM-2-harboring In58 integron.</title>
        <authorList>
            <person name="Botelho J."/>
            <person name="Grosso F."/>
            <person name="Peixe L."/>
        </authorList>
    </citation>
    <scope>NUCLEOTIDE SEQUENCE</scope>
    <source>
        <plasmid evidence="1">pJB12</plasmid>
    </source>
</reference>
<dbReference type="EMBL" id="KX889311">
    <property type="protein sequence ID" value="APZ78353.1"/>
    <property type="molecule type" value="Genomic_DNA"/>
</dbReference>
<keyword evidence="1" id="KW-0614">Plasmid</keyword>
<geneLocation type="plasmid" evidence="1">
    <name>pJB12</name>
</geneLocation>
<dbReference type="AlphaFoldDB" id="A0A1P8VP04"/>
<proteinExistence type="predicted"/>
<organism evidence="1">
    <name type="scientific">Pseudomonas aeruginosa</name>
    <dbReference type="NCBI Taxonomy" id="287"/>
    <lineage>
        <taxon>Bacteria</taxon>
        <taxon>Pseudomonadati</taxon>
        <taxon>Pseudomonadota</taxon>
        <taxon>Gammaproteobacteria</taxon>
        <taxon>Pseudomonadales</taxon>
        <taxon>Pseudomonadaceae</taxon>
        <taxon>Pseudomonas</taxon>
    </lineage>
</organism>
<protein>
    <submittedName>
        <fullName evidence="1">Uncharacterized protein</fullName>
    </submittedName>
</protein>
<evidence type="ECO:0000313" key="1">
    <source>
        <dbReference type="EMBL" id="APZ78353.1"/>
    </source>
</evidence>